<protein>
    <submittedName>
        <fullName evidence="2">Os05g0347101 protein</fullName>
    </submittedName>
</protein>
<feature type="compositionally biased region" description="Low complexity" evidence="1">
    <location>
        <begin position="82"/>
        <end position="99"/>
    </location>
</feature>
<reference evidence="3" key="1">
    <citation type="journal article" date="2005" name="Nature">
        <title>The map-based sequence of the rice genome.</title>
        <authorList>
            <consortium name="International rice genome sequencing project (IRGSP)"/>
            <person name="Matsumoto T."/>
            <person name="Wu J."/>
            <person name="Kanamori H."/>
            <person name="Katayose Y."/>
            <person name="Fujisawa M."/>
            <person name="Namiki N."/>
            <person name="Mizuno H."/>
            <person name="Yamamoto K."/>
            <person name="Antonio B.A."/>
            <person name="Baba T."/>
            <person name="Sakata K."/>
            <person name="Nagamura Y."/>
            <person name="Aoki H."/>
            <person name="Arikawa K."/>
            <person name="Arita K."/>
            <person name="Bito T."/>
            <person name="Chiden Y."/>
            <person name="Fujitsuka N."/>
            <person name="Fukunaka R."/>
            <person name="Hamada M."/>
            <person name="Harada C."/>
            <person name="Hayashi A."/>
            <person name="Hijishita S."/>
            <person name="Honda M."/>
            <person name="Hosokawa S."/>
            <person name="Ichikawa Y."/>
            <person name="Idonuma A."/>
            <person name="Iijima M."/>
            <person name="Ikeda M."/>
            <person name="Ikeno M."/>
            <person name="Ito K."/>
            <person name="Ito S."/>
            <person name="Ito T."/>
            <person name="Ito Y."/>
            <person name="Ito Y."/>
            <person name="Iwabuchi A."/>
            <person name="Kamiya K."/>
            <person name="Karasawa W."/>
            <person name="Kurita K."/>
            <person name="Katagiri S."/>
            <person name="Kikuta A."/>
            <person name="Kobayashi H."/>
            <person name="Kobayashi N."/>
            <person name="Machita K."/>
            <person name="Maehara T."/>
            <person name="Masukawa M."/>
            <person name="Mizubayashi T."/>
            <person name="Mukai Y."/>
            <person name="Nagasaki H."/>
            <person name="Nagata Y."/>
            <person name="Naito S."/>
            <person name="Nakashima M."/>
            <person name="Nakama Y."/>
            <person name="Nakamichi Y."/>
            <person name="Nakamura M."/>
            <person name="Meguro A."/>
            <person name="Negishi M."/>
            <person name="Ohta I."/>
            <person name="Ohta T."/>
            <person name="Okamoto M."/>
            <person name="Ono N."/>
            <person name="Saji S."/>
            <person name="Sakaguchi M."/>
            <person name="Sakai K."/>
            <person name="Shibata M."/>
            <person name="Shimokawa T."/>
            <person name="Song J."/>
            <person name="Takazaki Y."/>
            <person name="Terasawa K."/>
            <person name="Tsugane M."/>
            <person name="Tsuji K."/>
            <person name="Ueda S."/>
            <person name="Waki K."/>
            <person name="Yamagata H."/>
            <person name="Yamamoto M."/>
            <person name="Yamamoto S."/>
            <person name="Yamane H."/>
            <person name="Yoshiki S."/>
            <person name="Yoshihara R."/>
            <person name="Yukawa K."/>
            <person name="Zhong H."/>
            <person name="Yano M."/>
            <person name="Yuan Q."/>
            <person name="Ouyang S."/>
            <person name="Liu J."/>
            <person name="Jones K.M."/>
            <person name="Gansberger K."/>
            <person name="Moffat K."/>
            <person name="Hill J."/>
            <person name="Bera J."/>
            <person name="Fadrosh D."/>
            <person name="Jin S."/>
            <person name="Johri S."/>
            <person name="Kim M."/>
            <person name="Overton L."/>
            <person name="Reardon M."/>
            <person name="Tsitrin T."/>
            <person name="Vuong H."/>
            <person name="Weaver B."/>
            <person name="Ciecko A."/>
            <person name="Tallon L."/>
            <person name="Jackson J."/>
            <person name="Pai G."/>
            <person name="Aken S.V."/>
            <person name="Utterback T."/>
            <person name="Reidmuller S."/>
            <person name="Feldblyum T."/>
            <person name="Hsiao J."/>
            <person name="Zismann V."/>
            <person name="Iobst S."/>
            <person name="de Vazeille A.R."/>
            <person name="Buell C.R."/>
            <person name="Ying K."/>
            <person name="Li Y."/>
            <person name="Lu T."/>
            <person name="Huang Y."/>
            <person name="Zhao Q."/>
            <person name="Feng Q."/>
            <person name="Zhang L."/>
            <person name="Zhu J."/>
            <person name="Weng Q."/>
            <person name="Mu J."/>
            <person name="Lu Y."/>
            <person name="Fan D."/>
            <person name="Liu Y."/>
            <person name="Guan J."/>
            <person name="Zhang Y."/>
            <person name="Yu S."/>
            <person name="Liu X."/>
            <person name="Zhang Y."/>
            <person name="Hong G."/>
            <person name="Han B."/>
            <person name="Choisne N."/>
            <person name="Demange N."/>
            <person name="Orjeda G."/>
            <person name="Samain S."/>
            <person name="Cattolico L."/>
            <person name="Pelletier E."/>
            <person name="Couloux A."/>
            <person name="Segurens B."/>
            <person name="Wincker P."/>
            <person name="D'Hont A."/>
            <person name="Scarpelli C."/>
            <person name="Weissenbach J."/>
            <person name="Salanoubat M."/>
            <person name="Quetier F."/>
            <person name="Yu Y."/>
            <person name="Kim H.R."/>
            <person name="Rambo T."/>
            <person name="Currie J."/>
            <person name="Collura K."/>
            <person name="Luo M."/>
            <person name="Yang T."/>
            <person name="Ammiraju J.S.S."/>
            <person name="Engler F."/>
            <person name="Soderlund C."/>
            <person name="Wing R.A."/>
            <person name="Palmer L.E."/>
            <person name="de la Bastide M."/>
            <person name="Spiegel L."/>
            <person name="Nascimento L."/>
            <person name="Zutavern T."/>
            <person name="O'Shaughnessy A."/>
            <person name="Dike S."/>
            <person name="Dedhia N."/>
            <person name="Preston R."/>
            <person name="Balija V."/>
            <person name="McCombie W.R."/>
            <person name="Chow T."/>
            <person name="Chen H."/>
            <person name="Chung M."/>
            <person name="Chen C."/>
            <person name="Shaw J."/>
            <person name="Wu H."/>
            <person name="Hsiao K."/>
            <person name="Chao Y."/>
            <person name="Chu M."/>
            <person name="Cheng C."/>
            <person name="Hour A."/>
            <person name="Lee P."/>
            <person name="Lin S."/>
            <person name="Lin Y."/>
            <person name="Liou J."/>
            <person name="Liu S."/>
            <person name="Hsing Y."/>
            <person name="Raghuvanshi S."/>
            <person name="Mohanty A."/>
            <person name="Bharti A.K."/>
            <person name="Gaur A."/>
            <person name="Gupta V."/>
            <person name="Kumar D."/>
            <person name="Ravi V."/>
            <person name="Vij S."/>
            <person name="Kapur A."/>
            <person name="Khurana P."/>
            <person name="Khurana P."/>
            <person name="Khurana J.P."/>
            <person name="Tyagi A.K."/>
            <person name="Gaikwad K."/>
            <person name="Singh A."/>
            <person name="Dalal V."/>
            <person name="Srivastava S."/>
            <person name="Dixit A."/>
            <person name="Pal A.K."/>
            <person name="Ghazi I.A."/>
            <person name="Yadav M."/>
            <person name="Pandit A."/>
            <person name="Bhargava A."/>
            <person name="Sureshbabu K."/>
            <person name="Batra K."/>
            <person name="Sharma T.R."/>
            <person name="Mohapatra T."/>
            <person name="Singh N.K."/>
            <person name="Messing J."/>
            <person name="Nelson A.B."/>
            <person name="Fuks G."/>
            <person name="Kavchok S."/>
            <person name="Keizer G."/>
            <person name="Linton E."/>
            <person name="Llaca V."/>
            <person name="Song R."/>
            <person name="Tanyolac B."/>
            <person name="Young S."/>
            <person name="Ho-Il K."/>
            <person name="Hahn J.H."/>
            <person name="Sangsakoo G."/>
            <person name="Vanavichit A."/>
            <person name="de Mattos Luiz.A.T."/>
            <person name="Zimmer P.D."/>
            <person name="Malone G."/>
            <person name="Dellagostin O."/>
            <person name="de Oliveira A.C."/>
            <person name="Bevan M."/>
            <person name="Bancroft I."/>
            <person name="Minx P."/>
            <person name="Cordum H."/>
            <person name="Wilson R."/>
            <person name="Cheng Z."/>
            <person name="Jin W."/>
            <person name="Jiang J."/>
            <person name="Leong S.A."/>
            <person name="Iwama H."/>
            <person name="Gojobori T."/>
            <person name="Itoh T."/>
            <person name="Niimura Y."/>
            <person name="Fujii Y."/>
            <person name="Habara T."/>
            <person name="Sakai H."/>
            <person name="Sato Y."/>
            <person name="Wilson G."/>
            <person name="Kumar K."/>
            <person name="McCouch S."/>
            <person name="Juretic N."/>
            <person name="Hoen D."/>
            <person name="Wright S."/>
            <person name="Bruskiewich R."/>
            <person name="Bureau T."/>
            <person name="Miyao A."/>
            <person name="Hirochika H."/>
            <person name="Nishikawa T."/>
            <person name="Kadowaki K."/>
            <person name="Sugiura M."/>
            <person name="Burr B."/>
            <person name="Sasaki T."/>
        </authorList>
    </citation>
    <scope>NUCLEOTIDE SEQUENCE [LARGE SCALE GENOMIC DNA]</scope>
    <source>
        <strain evidence="3">cv. Nipponbare</strain>
    </source>
</reference>
<keyword evidence="3" id="KW-1185">Reference proteome</keyword>
<sequence>MPPLPPTPPPVDAVAGHTPPDPGGSGGLLRRRPTSDHRRHTSSHRRHHDRSAPPPPTASPPDPAGRHGSGRFPPPRVVPLYPSLARSRSPAAAVLAPRGFAGGRSGGGEAEEGGGVERAPAGASPPVSPKGRGDARVLKLWICNHLVTQ</sequence>
<name>A0A0P0WLB7_ORYSJ</name>
<gene>
    <name evidence="2" type="ordered locus">Os05g0347101</name>
    <name evidence="2" type="ORF">OSNPB_050347101</name>
</gene>
<evidence type="ECO:0000313" key="3">
    <source>
        <dbReference type="Proteomes" id="UP000059680"/>
    </source>
</evidence>
<organism evidence="2 3">
    <name type="scientific">Oryza sativa subsp. japonica</name>
    <name type="common">Rice</name>
    <dbReference type="NCBI Taxonomy" id="39947"/>
    <lineage>
        <taxon>Eukaryota</taxon>
        <taxon>Viridiplantae</taxon>
        <taxon>Streptophyta</taxon>
        <taxon>Embryophyta</taxon>
        <taxon>Tracheophyta</taxon>
        <taxon>Spermatophyta</taxon>
        <taxon>Magnoliopsida</taxon>
        <taxon>Liliopsida</taxon>
        <taxon>Poales</taxon>
        <taxon>Poaceae</taxon>
        <taxon>BOP clade</taxon>
        <taxon>Oryzoideae</taxon>
        <taxon>Oryzeae</taxon>
        <taxon>Oryzinae</taxon>
        <taxon>Oryza</taxon>
        <taxon>Oryza sativa</taxon>
    </lineage>
</organism>
<dbReference type="PaxDb" id="39947-A0A0P0WLB7"/>
<reference evidence="2 3" key="3">
    <citation type="journal article" date="2013" name="Rice">
        <title>Improvement of the Oryza sativa Nipponbare reference genome using next generation sequence and optical map data.</title>
        <authorList>
            <person name="Kawahara Y."/>
            <person name="de la Bastide M."/>
            <person name="Hamilton J.P."/>
            <person name="Kanamori H."/>
            <person name="McCombie W.R."/>
            <person name="Ouyang S."/>
            <person name="Schwartz D.C."/>
            <person name="Tanaka T."/>
            <person name="Wu J."/>
            <person name="Zhou S."/>
            <person name="Childs K.L."/>
            <person name="Davidson R.M."/>
            <person name="Lin H."/>
            <person name="Quesada-Ocampo L."/>
            <person name="Vaillancourt B."/>
            <person name="Sakai H."/>
            <person name="Lee S.S."/>
            <person name="Kim J."/>
            <person name="Numa H."/>
            <person name="Itoh T."/>
            <person name="Buell C.R."/>
            <person name="Matsumoto T."/>
        </authorList>
    </citation>
    <scope>NUCLEOTIDE SEQUENCE [LARGE SCALE GENOMIC DNA]</scope>
    <source>
        <strain evidence="3">cv. Nipponbare</strain>
    </source>
</reference>
<feature type="compositionally biased region" description="Basic residues" evidence="1">
    <location>
        <begin position="29"/>
        <end position="49"/>
    </location>
</feature>
<evidence type="ECO:0000313" key="2">
    <source>
        <dbReference type="EMBL" id="BAS93506.1"/>
    </source>
</evidence>
<proteinExistence type="predicted"/>
<accession>A0A0P0WLB7</accession>
<feature type="compositionally biased region" description="Pro residues" evidence="1">
    <location>
        <begin position="52"/>
        <end position="63"/>
    </location>
</feature>
<feature type="compositionally biased region" description="Pro residues" evidence="1">
    <location>
        <begin position="1"/>
        <end position="11"/>
    </location>
</feature>
<feature type="region of interest" description="Disordered" evidence="1">
    <location>
        <begin position="1"/>
        <end position="133"/>
    </location>
</feature>
<dbReference type="EMBL" id="AP014961">
    <property type="protein sequence ID" value="BAS93506.1"/>
    <property type="molecule type" value="Genomic_DNA"/>
</dbReference>
<evidence type="ECO:0000256" key="1">
    <source>
        <dbReference type="SAM" id="MobiDB-lite"/>
    </source>
</evidence>
<dbReference type="InParanoid" id="A0A0P0WLB7"/>
<dbReference type="Proteomes" id="UP000059680">
    <property type="component" value="Chromosome 5"/>
</dbReference>
<reference evidence="2 3" key="2">
    <citation type="journal article" date="2013" name="Plant Cell Physiol.">
        <title>Rice Annotation Project Database (RAP-DB): an integrative and interactive database for rice genomics.</title>
        <authorList>
            <person name="Sakai H."/>
            <person name="Lee S.S."/>
            <person name="Tanaka T."/>
            <person name="Numa H."/>
            <person name="Kim J."/>
            <person name="Kawahara Y."/>
            <person name="Wakimoto H."/>
            <person name="Yang C.C."/>
            <person name="Iwamoto M."/>
            <person name="Abe T."/>
            <person name="Yamada Y."/>
            <person name="Muto A."/>
            <person name="Inokuchi H."/>
            <person name="Ikemura T."/>
            <person name="Matsumoto T."/>
            <person name="Sasaki T."/>
            <person name="Itoh T."/>
        </authorList>
    </citation>
    <scope>NUCLEOTIDE SEQUENCE [LARGE SCALE GENOMIC DNA]</scope>
    <source>
        <strain evidence="3">cv. Nipponbare</strain>
    </source>
</reference>
<dbReference type="AlphaFoldDB" id="A0A0P0WLB7"/>